<sequence length="510" mass="53554">MTRHDAIVIGAGPNGLAAAITLARAGRDVVLCEAADAPGGAVRTQELTLPGFLHDTFSSVYPAGAASPVFARWPLEDFGLEWVHPAVSMAHPFPDGGAVALHQSLERTAASLDASHAGDGAAWEQFAGPLLEVFPQLRRTMIGGWFPVVGPAGLLARHGMQGTLEFARLLLASARTFSTELFAGPRAQAWLAGSCLHGDVAADDAGSAITGTYLQLLGHFVGWPSPRGGAQRLADALAGYLESLGGTLRVNSRVTKVITAGGRTAGVELANGERLRANVVVADLLPGGLLSVAGDALGSAYRARLERYRLGPATVKVDWALDDVVPWTADEARGAGTVHVGGHLEDLVDAQRTVGAGRLPERPFLLFGQQSVADPSRAPEGKHTAWAYTRVPQSHRFDADGVTAFAERIDAQIERFAPGFRDRVLARHVMGPTDLEERNANLPGGDVGGGSYAIDQLIFRPVPGVSPYRTTVEGLYLGSAATFPGGAVHGACGHAAARVALTEGRVRRWL</sequence>
<comment type="subunit">
    <text evidence="2">Interacts with COX5B; this interaction may contribute to localize PYROXD2 to the inner face of the inner mitochondrial membrane.</text>
</comment>
<dbReference type="Gene3D" id="3.50.50.60">
    <property type="entry name" value="FAD/NAD(P)-binding domain"/>
    <property type="match status" value="2"/>
</dbReference>
<dbReference type="Pfam" id="PF01593">
    <property type="entry name" value="Amino_oxidase"/>
    <property type="match status" value="1"/>
</dbReference>
<dbReference type="EMBL" id="BMHA01000007">
    <property type="protein sequence ID" value="GGI06929.1"/>
    <property type="molecule type" value="Genomic_DNA"/>
</dbReference>
<evidence type="ECO:0000256" key="3">
    <source>
        <dbReference type="ARBA" id="ARBA00040298"/>
    </source>
</evidence>
<dbReference type="InterPro" id="IPR036188">
    <property type="entry name" value="FAD/NAD-bd_sf"/>
</dbReference>
<evidence type="ECO:0000313" key="6">
    <source>
        <dbReference type="Proteomes" id="UP000650511"/>
    </source>
</evidence>
<evidence type="ECO:0000256" key="2">
    <source>
        <dbReference type="ARBA" id="ARBA00038825"/>
    </source>
</evidence>
<dbReference type="RefSeq" id="WP_165403885.1">
    <property type="nucleotide sequence ID" value="NZ_BMHA01000007.1"/>
</dbReference>
<proteinExistence type="predicted"/>
<protein>
    <recommendedName>
        <fullName evidence="3">Pyridine nucleotide-disulfide oxidoreductase domain-containing protein 2</fullName>
    </recommendedName>
</protein>
<keyword evidence="6" id="KW-1185">Reference proteome</keyword>
<dbReference type="PRINTS" id="PR00411">
    <property type="entry name" value="PNDRDTASEI"/>
</dbReference>
<comment type="caution">
    <text evidence="5">The sequence shown here is derived from an EMBL/GenBank/DDBJ whole genome shotgun (WGS) entry which is preliminary data.</text>
</comment>
<dbReference type="Proteomes" id="UP000650511">
    <property type="component" value="Unassembled WGS sequence"/>
</dbReference>
<reference evidence="5" key="2">
    <citation type="submission" date="2020-09" db="EMBL/GenBank/DDBJ databases">
        <authorList>
            <person name="Sun Q."/>
            <person name="Zhou Y."/>
        </authorList>
    </citation>
    <scope>NUCLEOTIDE SEQUENCE</scope>
    <source>
        <strain evidence="5">CGMCC 1.14988</strain>
    </source>
</reference>
<dbReference type="InterPro" id="IPR002937">
    <property type="entry name" value="Amino_oxidase"/>
</dbReference>
<comment type="function">
    <text evidence="1">Probable oxidoreductase that may play a role as regulator of mitochondrial function.</text>
</comment>
<dbReference type="PANTHER" id="PTHR10668">
    <property type="entry name" value="PHYTOENE DEHYDROGENASE"/>
    <property type="match status" value="1"/>
</dbReference>
<evidence type="ECO:0000313" key="5">
    <source>
        <dbReference type="EMBL" id="GGI06929.1"/>
    </source>
</evidence>
<name>A0A8J3A8X1_9ACTN</name>
<dbReference type="PANTHER" id="PTHR10668:SF105">
    <property type="entry name" value="DEHYDROGENASE-RELATED"/>
    <property type="match status" value="1"/>
</dbReference>
<organism evidence="5 6">
    <name type="scientific">Egicoccus halophilus</name>
    <dbReference type="NCBI Taxonomy" id="1670830"/>
    <lineage>
        <taxon>Bacteria</taxon>
        <taxon>Bacillati</taxon>
        <taxon>Actinomycetota</taxon>
        <taxon>Nitriliruptoria</taxon>
        <taxon>Egicoccales</taxon>
        <taxon>Egicoccaceae</taxon>
        <taxon>Egicoccus</taxon>
    </lineage>
</organism>
<reference evidence="5" key="1">
    <citation type="journal article" date="2014" name="Int. J. Syst. Evol. Microbiol.">
        <title>Complete genome sequence of Corynebacterium casei LMG S-19264T (=DSM 44701T), isolated from a smear-ripened cheese.</title>
        <authorList>
            <consortium name="US DOE Joint Genome Institute (JGI-PGF)"/>
            <person name="Walter F."/>
            <person name="Albersmeier A."/>
            <person name="Kalinowski J."/>
            <person name="Ruckert C."/>
        </authorList>
    </citation>
    <scope>NUCLEOTIDE SEQUENCE</scope>
    <source>
        <strain evidence="5">CGMCC 1.14988</strain>
    </source>
</reference>
<dbReference type="GO" id="GO:0016491">
    <property type="term" value="F:oxidoreductase activity"/>
    <property type="evidence" value="ECO:0007669"/>
    <property type="project" value="InterPro"/>
</dbReference>
<evidence type="ECO:0000259" key="4">
    <source>
        <dbReference type="Pfam" id="PF01593"/>
    </source>
</evidence>
<evidence type="ECO:0000256" key="1">
    <source>
        <dbReference type="ARBA" id="ARBA00037217"/>
    </source>
</evidence>
<dbReference type="AlphaFoldDB" id="A0A8J3A8X1"/>
<gene>
    <name evidence="5" type="ORF">GCM10011354_21550</name>
</gene>
<feature type="domain" description="Amine oxidase" evidence="4">
    <location>
        <begin position="15"/>
        <end position="492"/>
    </location>
</feature>
<dbReference type="SUPFAM" id="SSF51905">
    <property type="entry name" value="FAD/NAD(P)-binding domain"/>
    <property type="match status" value="1"/>
</dbReference>
<accession>A0A8J3A8X1</accession>